<protein>
    <submittedName>
        <fullName evidence="1">Uncharacterized protein</fullName>
    </submittedName>
</protein>
<name>A0A0E9TSA1_ANGAN</name>
<dbReference type="EMBL" id="GBXM01051983">
    <property type="protein sequence ID" value="JAH56594.1"/>
    <property type="molecule type" value="Transcribed_RNA"/>
</dbReference>
<sequence>MSNESNQVFIQKFRKADSLPKTFNTLTCSQGN</sequence>
<accession>A0A0E9TSA1</accession>
<reference evidence="1" key="2">
    <citation type="journal article" date="2015" name="Fish Shellfish Immunol.">
        <title>Early steps in the European eel (Anguilla anguilla)-Vibrio vulnificus interaction in the gills: Role of the RtxA13 toxin.</title>
        <authorList>
            <person name="Callol A."/>
            <person name="Pajuelo D."/>
            <person name="Ebbesson L."/>
            <person name="Teles M."/>
            <person name="MacKenzie S."/>
            <person name="Amaro C."/>
        </authorList>
    </citation>
    <scope>NUCLEOTIDE SEQUENCE</scope>
</reference>
<dbReference type="AlphaFoldDB" id="A0A0E9TSA1"/>
<proteinExistence type="predicted"/>
<reference evidence="1" key="1">
    <citation type="submission" date="2014-11" db="EMBL/GenBank/DDBJ databases">
        <authorList>
            <person name="Amaro Gonzalez C."/>
        </authorList>
    </citation>
    <scope>NUCLEOTIDE SEQUENCE</scope>
</reference>
<organism evidence="1">
    <name type="scientific">Anguilla anguilla</name>
    <name type="common">European freshwater eel</name>
    <name type="synonym">Muraena anguilla</name>
    <dbReference type="NCBI Taxonomy" id="7936"/>
    <lineage>
        <taxon>Eukaryota</taxon>
        <taxon>Metazoa</taxon>
        <taxon>Chordata</taxon>
        <taxon>Craniata</taxon>
        <taxon>Vertebrata</taxon>
        <taxon>Euteleostomi</taxon>
        <taxon>Actinopterygii</taxon>
        <taxon>Neopterygii</taxon>
        <taxon>Teleostei</taxon>
        <taxon>Anguilliformes</taxon>
        <taxon>Anguillidae</taxon>
        <taxon>Anguilla</taxon>
    </lineage>
</organism>
<evidence type="ECO:0000313" key="1">
    <source>
        <dbReference type="EMBL" id="JAH56594.1"/>
    </source>
</evidence>